<dbReference type="CDD" id="cd00180">
    <property type="entry name" value="PKc"/>
    <property type="match status" value="1"/>
</dbReference>
<dbReference type="PROSITE" id="PS00108">
    <property type="entry name" value="PROTEIN_KINASE_ST"/>
    <property type="match status" value="1"/>
</dbReference>
<evidence type="ECO:0000256" key="1">
    <source>
        <dbReference type="ARBA" id="ARBA00022679"/>
    </source>
</evidence>
<keyword evidence="2" id="KW-0547">Nucleotide-binding</keyword>
<evidence type="ECO:0000259" key="6">
    <source>
        <dbReference type="PROSITE" id="PS50011"/>
    </source>
</evidence>
<dbReference type="GO" id="GO:0005737">
    <property type="term" value="C:cytoplasm"/>
    <property type="evidence" value="ECO:0007669"/>
    <property type="project" value="TreeGrafter"/>
</dbReference>
<dbReference type="EMBL" id="OC856455">
    <property type="protein sequence ID" value="CAD7623778.1"/>
    <property type="molecule type" value="Genomic_DNA"/>
</dbReference>
<protein>
    <recommendedName>
        <fullName evidence="6">Protein kinase domain-containing protein</fullName>
    </recommendedName>
</protein>
<dbReference type="InterPro" id="IPR008271">
    <property type="entry name" value="Ser/Thr_kinase_AS"/>
</dbReference>
<dbReference type="InterPro" id="IPR000719">
    <property type="entry name" value="Prot_kinase_dom"/>
</dbReference>
<evidence type="ECO:0000256" key="5">
    <source>
        <dbReference type="ARBA" id="ARBA00037982"/>
    </source>
</evidence>
<keyword evidence="1" id="KW-0808">Transferase</keyword>
<keyword evidence="3" id="KW-0418">Kinase</keyword>
<dbReference type="Proteomes" id="UP000759131">
    <property type="component" value="Unassembled WGS sequence"/>
</dbReference>
<sequence length="170" mass="19340">MRQLTSEYVVKLITHWDHKGNAFIQMQYCPYNLAQISKQLDATFNKPPTVLDIMLVKRVRRYIGCEMFIELLRGLHYLHTRQPPYIHRDLKAKNILFDPNAGSSGIFCKLCDFGLAVRCWTDETGSTVVGPPGVGTRRSMAPEAHDGRYKRCGDIYSLGLIGSKLMDIDC</sequence>
<proteinExistence type="inferred from homology"/>
<dbReference type="InterPro" id="IPR011009">
    <property type="entry name" value="Kinase-like_dom_sf"/>
</dbReference>
<dbReference type="GO" id="GO:0005524">
    <property type="term" value="F:ATP binding"/>
    <property type="evidence" value="ECO:0007669"/>
    <property type="project" value="UniProtKB-KW"/>
</dbReference>
<dbReference type="PANTHER" id="PTHR11042">
    <property type="entry name" value="EUKARYOTIC TRANSLATION INITIATION FACTOR 2-ALPHA KINASE EIF2-ALPHA KINASE -RELATED"/>
    <property type="match status" value="1"/>
</dbReference>
<dbReference type="GO" id="GO:0005634">
    <property type="term" value="C:nucleus"/>
    <property type="evidence" value="ECO:0007669"/>
    <property type="project" value="TreeGrafter"/>
</dbReference>
<dbReference type="EMBL" id="CAJPIZ010001880">
    <property type="protein sequence ID" value="CAG2104208.1"/>
    <property type="molecule type" value="Genomic_DNA"/>
</dbReference>
<comment type="similarity">
    <text evidence="5">Belongs to the protein kinase superfamily. Ser/Thr protein kinase family. GCN2 subfamily.</text>
</comment>
<evidence type="ECO:0000256" key="4">
    <source>
        <dbReference type="ARBA" id="ARBA00022840"/>
    </source>
</evidence>
<dbReference type="SUPFAM" id="SSF56112">
    <property type="entry name" value="Protein kinase-like (PK-like)"/>
    <property type="match status" value="1"/>
</dbReference>
<dbReference type="OrthoDB" id="248923at2759"/>
<dbReference type="Gene3D" id="1.10.510.10">
    <property type="entry name" value="Transferase(Phosphotransferase) domain 1"/>
    <property type="match status" value="1"/>
</dbReference>
<evidence type="ECO:0000313" key="8">
    <source>
        <dbReference type="Proteomes" id="UP000759131"/>
    </source>
</evidence>
<feature type="domain" description="Protein kinase" evidence="6">
    <location>
        <begin position="1"/>
        <end position="170"/>
    </location>
</feature>
<evidence type="ECO:0000256" key="3">
    <source>
        <dbReference type="ARBA" id="ARBA00022777"/>
    </source>
</evidence>
<keyword evidence="8" id="KW-1185">Reference proteome</keyword>
<keyword evidence="4" id="KW-0067">ATP-binding</keyword>
<dbReference type="InterPro" id="IPR050339">
    <property type="entry name" value="CC_SR_Kinase"/>
</dbReference>
<dbReference type="AlphaFoldDB" id="A0A7R9KIM7"/>
<evidence type="ECO:0000256" key="2">
    <source>
        <dbReference type="ARBA" id="ARBA00022741"/>
    </source>
</evidence>
<organism evidence="7">
    <name type="scientific">Medioppia subpectinata</name>
    <dbReference type="NCBI Taxonomy" id="1979941"/>
    <lineage>
        <taxon>Eukaryota</taxon>
        <taxon>Metazoa</taxon>
        <taxon>Ecdysozoa</taxon>
        <taxon>Arthropoda</taxon>
        <taxon>Chelicerata</taxon>
        <taxon>Arachnida</taxon>
        <taxon>Acari</taxon>
        <taxon>Acariformes</taxon>
        <taxon>Sarcoptiformes</taxon>
        <taxon>Oribatida</taxon>
        <taxon>Brachypylina</taxon>
        <taxon>Oppioidea</taxon>
        <taxon>Oppiidae</taxon>
        <taxon>Medioppia</taxon>
    </lineage>
</organism>
<name>A0A7R9KIM7_9ACAR</name>
<dbReference type="Pfam" id="PF00069">
    <property type="entry name" value="Pkinase"/>
    <property type="match status" value="1"/>
</dbReference>
<dbReference type="SMART" id="SM00220">
    <property type="entry name" value="S_TKc"/>
    <property type="match status" value="1"/>
</dbReference>
<dbReference type="PROSITE" id="PS50011">
    <property type="entry name" value="PROTEIN_KINASE_DOM"/>
    <property type="match status" value="1"/>
</dbReference>
<evidence type="ECO:0000313" key="7">
    <source>
        <dbReference type="EMBL" id="CAD7623778.1"/>
    </source>
</evidence>
<reference evidence="7" key="1">
    <citation type="submission" date="2020-11" db="EMBL/GenBank/DDBJ databases">
        <authorList>
            <person name="Tran Van P."/>
        </authorList>
    </citation>
    <scope>NUCLEOTIDE SEQUENCE</scope>
</reference>
<dbReference type="GO" id="GO:0004672">
    <property type="term" value="F:protein kinase activity"/>
    <property type="evidence" value="ECO:0007669"/>
    <property type="project" value="InterPro"/>
</dbReference>
<gene>
    <name evidence="7" type="ORF">OSB1V03_LOCUS4228</name>
</gene>
<accession>A0A7R9KIM7</accession>